<dbReference type="AlphaFoldDB" id="A0A1M4YDJ8"/>
<evidence type="ECO:0000256" key="1">
    <source>
        <dbReference type="SAM" id="SignalP"/>
    </source>
</evidence>
<evidence type="ECO:0000313" key="2">
    <source>
        <dbReference type="EMBL" id="SHF03805.1"/>
    </source>
</evidence>
<protein>
    <submittedName>
        <fullName evidence="2">Uncharacterized protein</fullName>
    </submittedName>
</protein>
<organism evidence="2 3">
    <name type="scientific">Flavobacterium fontis</name>
    <dbReference type="NCBI Taxonomy" id="1124188"/>
    <lineage>
        <taxon>Bacteria</taxon>
        <taxon>Pseudomonadati</taxon>
        <taxon>Bacteroidota</taxon>
        <taxon>Flavobacteriia</taxon>
        <taxon>Flavobacteriales</taxon>
        <taxon>Flavobacteriaceae</taxon>
        <taxon>Flavobacterium</taxon>
    </lineage>
</organism>
<feature type="chain" id="PRO_5013381919" evidence="1">
    <location>
        <begin position="19"/>
        <end position="239"/>
    </location>
</feature>
<dbReference type="EMBL" id="FQVQ01000003">
    <property type="protein sequence ID" value="SHF03805.1"/>
    <property type="molecule type" value="Genomic_DNA"/>
</dbReference>
<dbReference type="STRING" id="1124188.SAMN05444377_10362"/>
<dbReference type="Proteomes" id="UP000184147">
    <property type="component" value="Unassembled WGS sequence"/>
</dbReference>
<name>A0A1M4YDJ8_9FLAO</name>
<feature type="signal peptide" evidence="1">
    <location>
        <begin position="1"/>
        <end position="18"/>
    </location>
</feature>
<accession>A0A1M4YDJ8</accession>
<keyword evidence="3" id="KW-1185">Reference proteome</keyword>
<keyword evidence="1" id="KW-0732">Signal</keyword>
<dbReference type="OrthoDB" id="9811276at2"/>
<sequence>MNKNVLMFFVLFSTILYAQNTLKSFTEVSKINHQYKYTRGKKIYISEKNYLIKNKNIVLQLNSNLFPEGHYNALYLFSNELFIVHALVTGNAFENPIKNMFVPNVFNEVIIYDIINNKVFLIGSVDGLGSIYFISKKRLSILYHKSNYRNRLFVLNEDFSPKELIEKKDFFNLLEFTKGKILKKQINIAFENVFDIPLIEINNIISNQSNNYTEEIKCNDEDCFKESDQGIWKCLSGRS</sequence>
<reference evidence="2 3" key="1">
    <citation type="submission" date="2016-11" db="EMBL/GenBank/DDBJ databases">
        <authorList>
            <person name="Jaros S."/>
            <person name="Januszkiewicz K."/>
            <person name="Wedrychowicz H."/>
        </authorList>
    </citation>
    <scope>NUCLEOTIDE SEQUENCE [LARGE SCALE GENOMIC DNA]</scope>
    <source>
        <strain evidence="2 3">DSM 25660</strain>
    </source>
</reference>
<evidence type="ECO:0000313" key="3">
    <source>
        <dbReference type="Proteomes" id="UP000184147"/>
    </source>
</evidence>
<proteinExistence type="predicted"/>
<dbReference type="RefSeq" id="WP_073361785.1">
    <property type="nucleotide sequence ID" value="NZ_FQVQ01000003.1"/>
</dbReference>
<gene>
    <name evidence="2" type="ORF">SAMN05444377_10362</name>
</gene>